<proteinExistence type="predicted"/>
<dbReference type="Gene3D" id="3.40.50.720">
    <property type="entry name" value="NAD(P)-binding Rossmann-like Domain"/>
    <property type="match status" value="1"/>
</dbReference>
<dbReference type="InterPro" id="IPR008927">
    <property type="entry name" value="6-PGluconate_DH-like_C_sf"/>
</dbReference>
<organism evidence="4 5">
    <name type="scientific">Legionella worsleiensis</name>
    <dbReference type="NCBI Taxonomy" id="45076"/>
    <lineage>
        <taxon>Bacteria</taxon>
        <taxon>Pseudomonadati</taxon>
        <taxon>Pseudomonadota</taxon>
        <taxon>Gammaproteobacteria</taxon>
        <taxon>Legionellales</taxon>
        <taxon>Legionellaceae</taxon>
        <taxon>Legionella</taxon>
    </lineage>
</organism>
<evidence type="ECO:0000313" key="5">
    <source>
        <dbReference type="Proteomes" id="UP000054662"/>
    </source>
</evidence>
<dbReference type="SUPFAM" id="SSF48179">
    <property type="entry name" value="6-phosphogluconate dehydrogenase C-terminal domain-like"/>
    <property type="match status" value="1"/>
</dbReference>
<evidence type="ECO:0000259" key="3">
    <source>
        <dbReference type="Pfam" id="PF10728"/>
    </source>
</evidence>
<dbReference type="EMBL" id="LNZC01000012">
    <property type="protein sequence ID" value="KTD79704.1"/>
    <property type="molecule type" value="Genomic_DNA"/>
</dbReference>
<dbReference type="STRING" id="45076.Lwor_1218"/>
<feature type="domain" description="Putative oxidoreductase/dehydrogenase Rossmann-like" evidence="2">
    <location>
        <begin position="4"/>
        <end position="118"/>
    </location>
</feature>
<sequence>MNYNIIGAGRLGKNIALALSVHQQINLNSICNRRYDTAIQACHEIGQGKAVKTITQLPQSDVTWITCNDDAIESVVYQLLCDAVLKPGSFIIHCSGALNSTLLHPLKELGCSVASFHPLKAFKSGYLDPAAFREIYCVAEGDDLVCKWLHQIFQPLGAQVLSIQPDEKTKYHAAAAIASNYLITLAHASEELLLQAGIAQTHARTMICNLMQGNINNLLHTQRIEETLTGPLCRGDTQTLNMHLKAINNPKTQALYKTAGLATLAMTDLPEETQIRIEELLHY</sequence>
<dbReference type="SUPFAM" id="SSF51735">
    <property type="entry name" value="NAD(P)-binding Rossmann-fold domains"/>
    <property type="match status" value="1"/>
</dbReference>
<evidence type="ECO:0000256" key="1">
    <source>
        <dbReference type="ARBA" id="ARBA00023002"/>
    </source>
</evidence>
<reference evidence="4 5" key="1">
    <citation type="submission" date="2015-11" db="EMBL/GenBank/DDBJ databases">
        <title>Genomic analysis of 38 Legionella species identifies large and diverse effector repertoires.</title>
        <authorList>
            <person name="Burstein D."/>
            <person name="Amaro F."/>
            <person name="Zusman T."/>
            <person name="Lifshitz Z."/>
            <person name="Cohen O."/>
            <person name="Gilbert J.A."/>
            <person name="Pupko T."/>
            <person name="Shuman H.A."/>
            <person name="Segal G."/>
        </authorList>
    </citation>
    <scope>NUCLEOTIDE SEQUENCE [LARGE SCALE GENOMIC DNA]</scope>
    <source>
        <strain evidence="4 5">ATCC 49508</strain>
    </source>
</reference>
<dbReference type="OrthoDB" id="8650434at2"/>
<dbReference type="Proteomes" id="UP000054662">
    <property type="component" value="Unassembled WGS sequence"/>
</dbReference>
<dbReference type="Pfam" id="PF10727">
    <property type="entry name" value="Rossmann-like"/>
    <property type="match status" value="1"/>
</dbReference>
<comment type="caution">
    <text evidence="4">The sequence shown here is derived from an EMBL/GenBank/DDBJ whole genome shotgun (WGS) entry which is preliminary data.</text>
</comment>
<evidence type="ECO:0000313" key="4">
    <source>
        <dbReference type="EMBL" id="KTD79704.1"/>
    </source>
</evidence>
<dbReference type="RefSeq" id="WP_058493030.1">
    <property type="nucleotide sequence ID" value="NZ_CBCRUR010000001.1"/>
</dbReference>
<dbReference type="InterPro" id="IPR019665">
    <property type="entry name" value="OxRdtase/DH_put_Rossmann_dom"/>
</dbReference>
<feature type="domain" description="DUF2520" evidence="3">
    <location>
        <begin position="135"/>
        <end position="262"/>
    </location>
</feature>
<protein>
    <submittedName>
        <fullName evidence="4">Rossmann-like domain protein</fullName>
    </submittedName>
</protein>
<dbReference type="GO" id="GO:0016491">
    <property type="term" value="F:oxidoreductase activity"/>
    <property type="evidence" value="ECO:0007669"/>
    <property type="project" value="UniProtKB-KW"/>
</dbReference>
<keyword evidence="5" id="KW-1185">Reference proteome</keyword>
<keyword evidence="1" id="KW-0560">Oxidoreductase</keyword>
<dbReference type="AlphaFoldDB" id="A0A0W1AEJ4"/>
<evidence type="ECO:0000259" key="2">
    <source>
        <dbReference type="Pfam" id="PF10727"/>
    </source>
</evidence>
<dbReference type="InterPro" id="IPR036291">
    <property type="entry name" value="NAD(P)-bd_dom_sf"/>
</dbReference>
<dbReference type="PATRIC" id="fig|45076.6.peg.1329"/>
<dbReference type="PANTHER" id="PTHR40459">
    <property type="entry name" value="CONSERVED HYPOTHETICAL ALANINE AND LEUCINE RICH PROTEIN"/>
    <property type="match status" value="1"/>
</dbReference>
<name>A0A0W1AEJ4_9GAMM</name>
<gene>
    <name evidence="4" type="ORF">Lwor_1218</name>
</gene>
<dbReference type="InterPro" id="IPR037108">
    <property type="entry name" value="TM1727-like_C_sf"/>
</dbReference>
<accession>A0A0W1AEJ4</accession>
<dbReference type="InterPro" id="IPR018931">
    <property type="entry name" value="DUF2520"/>
</dbReference>
<dbReference type="Pfam" id="PF10728">
    <property type="entry name" value="DUF2520"/>
    <property type="match status" value="1"/>
</dbReference>
<dbReference type="PANTHER" id="PTHR40459:SF1">
    <property type="entry name" value="CONSERVED HYPOTHETICAL ALANINE AND LEUCINE RICH PROTEIN"/>
    <property type="match status" value="1"/>
</dbReference>
<dbReference type="Gene3D" id="1.10.1040.20">
    <property type="entry name" value="ProC-like, C-terminal domain"/>
    <property type="match status" value="1"/>
</dbReference>